<dbReference type="PANTHER" id="PTHR47354:SF5">
    <property type="entry name" value="PROTEIN RFBI"/>
    <property type="match status" value="1"/>
</dbReference>
<dbReference type="Proteomes" id="UP000199352">
    <property type="component" value="Unassembled WGS sequence"/>
</dbReference>
<dbReference type="InterPro" id="IPR012675">
    <property type="entry name" value="Beta-grasp_dom_sf"/>
</dbReference>
<dbReference type="Pfam" id="PF01243">
    <property type="entry name" value="PNPOx_N"/>
    <property type="match status" value="1"/>
</dbReference>
<dbReference type="CDD" id="cd00207">
    <property type="entry name" value="fer2"/>
    <property type="match status" value="1"/>
</dbReference>
<keyword evidence="7" id="KW-1185">Reference proteome</keyword>
<evidence type="ECO:0000259" key="4">
    <source>
        <dbReference type="PROSITE" id="PS51085"/>
    </source>
</evidence>
<keyword evidence="2" id="KW-0408">Iron</keyword>
<dbReference type="InterPro" id="IPR039261">
    <property type="entry name" value="FNR_nucleotide-bd"/>
</dbReference>
<dbReference type="Pfam" id="PF00175">
    <property type="entry name" value="NAD_binding_1"/>
    <property type="match status" value="1"/>
</dbReference>
<sequence length="698" mass="74087">MSWENNRLRTVAEIEDVIGRPASVIMLKQLAALDEGCVTVLGHSPVAGFGYRDSDGVSRTTFVGGTPGFARVHSPTRISFALTEPGTPDGPASLVFLLPGAGETLRVNGSARRGAEVTFHVEQVYVHCAQAVLRSGLWHPPAQPVTAGEVAAGPLSAPGVADFLAAAPFLALSSWDAAGGSDTSPRGERGAVARILDGRTLVIADRKGNRRADTLHNLLQDDRMSFAALVPGRTGVLHVRGRAAITVDPALLEPLALRGTPPHAALLVDVEAAELTVNDAVTKARLWVPSATEVPDLVAIGSEHLAANSAKTTGALLRIAGLVPARWLRAAMNFAYRTGLRKEGYEVERATARPRPAGREDPLREVRVVEVRRETPSAVTVVLADARDDTRPFTFRPGQFFTLVDDVGGREVRRPYSASSVPGSPRLELTVKRVEGGRFSTHVHGGLAPGARLLLRGPSGAFHAEADHAEAGHDVALVAAGSGVTPMMSIIRTLLAERGKSRIALLYSNRTEEETIFAADLARLARQHPDRLSVTHVLTSRDGRLDVQRVREWAAGQPRAARFYLCGPQPLMDTTRRALAELAVPDDRVHVERYTSGPTAAATSTTPQKVLVRDGGRPLGAAVVEPGQTLLDAGLAAGLPMPYSCTVGSCGECVVKVLAGDVAQREPNCLTARQKAAGRVLACTSAPLTEVTVDIRTE</sequence>
<dbReference type="InterPro" id="IPR011576">
    <property type="entry name" value="Pyridox_Oxase_N"/>
</dbReference>
<dbReference type="SUPFAM" id="SSF52343">
    <property type="entry name" value="Ferredoxin reductase-like, C-terminal NADP-linked domain"/>
    <property type="match status" value="1"/>
</dbReference>
<dbReference type="GO" id="GO:0016491">
    <property type="term" value="F:oxidoreductase activity"/>
    <property type="evidence" value="ECO:0007669"/>
    <property type="project" value="InterPro"/>
</dbReference>
<accession>A0A1H9JVL3</accession>
<evidence type="ECO:0008006" key="8">
    <source>
        <dbReference type="Google" id="ProtNLM"/>
    </source>
</evidence>
<proteinExistence type="predicted"/>
<dbReference type="PRINTS" id="PR00406">
    <property type="entry name" value="CYTB5RDTASE"/>
</dbReference>
<dbReference type="InterPro" id="IPR012349">
    <property type="entry name" value="Split_barrel_FMN-bd"/>
</dbReference>
<gene>
    <name evidence="6" type="ORF">SAMN05216188_106166</name>
</gene>
<name>A0A1H9JVL3_9PSEU</name>
<dbReference type="SUPFAM" id="SSF54292">
    <property type="entry name" value="2Fe-2S ferredoxin-like"/>
    <property type="match status" value="1"/>
</dbReference>
<dbReference type="InterPro" id="IPR017938">
    <property type="entry name" value="Riboflavin_synthase-like_b-brl"/>
</dbReference>
<comment type="cofactor">
    <cofactor evidence="1">
        <name>FAD</name>
        <dbReference type="ChEBI" id="CHEBI:57692"/>
    </cofactor>
</comment>
<dbReference type="PROSITE" id="PS51085">
    <property type="entry name" value="2FE2S_FER_2"/>
    <property type="match status" value="1"/>
</dbReference>
<dbReference type="SUPFAM" id="SSF50475">
    <property type="entry name" value="FMN-binding split barrel"/>
    <property type="match status" value="1"/>
</dbReference>
<organism evidence="6 7">
    <name type="scientific">Lentzea xinjiangensis</name>
    <dbReference type="NCBI Taxonomy" id="402600"/>
    <lineage>
        <taxon>Bacteria</taxon>
        <taxon>Bacillati</taxon>
        <taxon>Actinomycetota</taxon>
        <taxon>Actinomycetes</taxon>
        <taxon>Pseudonocardiales</taxon>
        <taxon>Pseudonocardiaceae</taxon>
        <taxon>Lentzea</taxon>
    </lineage>
</organism>
<dbReference type="Pfam" id="PF00111">
    <property type="entry name" value="Fer2"/>
    <property type="match status" value="1"/>
</dbReference>
<dbReference type="EMBL" id="FOFR01000006">
    <property type="protein sequence ID" value="SEQ90804.1"/>
    <property type="molecule type" value="Genomic_DNA"/>
</dbReference>
<dbReference type="InterPro" id="IPR036010">
    <property type="entry name" value="2Fe-2S_ferredoxin-like_sf"/>
</dbReference>
<dbReference type="Gene3D" id="3.40.50.80">
    <property type="entry name" value="Nucleotide-binding domain of ferredoxin-NADP reductase (FNR) module"/>
    <property type="match status" value="1"/>
</dbReference>
<dbReference type="InterPro" id="IPR001041">
    <property type="entry name" value="2Fe-2S_ferredoxin-type"/>
</dbReference>
<dbReference type="CDD" id="cd06214">
    <property type="entry name" value="PA_degradation_oxidoreductase_like"/>
    <property type="match status" value="1"/>
</dbReference>
<dbReference type="InterPro" id="IPR008333">
    <property type="entry name" value="Cbr1-like_FAD-bd_dom"/>
</dbReference>
<evidence type="ECO:0000313" key="6">
    <source>
        <dbReference type="EMBL" id="SEQ90804.1"/>
    </source>
</evidence>
<reference evidence="7" key="1">
    <citation type="submission" date="2016-10" db="EMBL/GenBank/DDBJ databases">
        <authorList>
            <person name="Varghese N."/>
            <person name="Submissions S."/>
        </authorList>
    </citation>
    <scope>NUCLEOTIDE SEQUENCE [LARGE SCALE GENOMIC DNA]</scope>
    <source>
        <strain evidence="7">CGMCC 4.3525</strain>
    </source>
</reference>
<evidence type="ECO:0000256" key="1">
    <source>
        <dbReference type="ARBA" id="ARBA00001974"/>
    </source>
</evidence>
<protein>
    <recommendedName>
        <fullName evidence="8">Ferredoxin-NADP reductase</fullName>
    </recommendedName>
</protein>
<keyword evidence="2" id="KW-0479">Metal-binding</keyword>
<dbReference type="InterPro" id="IPR017927">
    <property type="entry name" value="FAD-bd_FR_type"/>
</dbReference>
<dbReference type="SUPFAM" id="SSF63380">
    <property type="entry name" value="Riboflavin synthase domain-like"/>
    <property type="match status" value="1"/>
</dbReference>
<feature type="domain" description="2Fe-2S ferredoxin-type" evidence="4">
    <location>
        <begin position="608"/>
        <end position="698"/>
    </location>
</feature>
<dbReference type="STRING" id="402600.SAMN05216188_106166"/>
<dbReference type="Pfam" id="PF00970">
    <property type="entry name" value="FAD_binding_6"/>
    <property type="match status" value="1"/>
</dbReference>
<evidence type="ECO:0000259" key="5">
    <source>
        <dbReference type="PROSITE" id="PS51384"/>
    </source>
</evidence>
<feature type="domain" description="FAD-binding FR-type" evidence="5">
    <location>
        <begin position="361"/>
        <end position="465"/>
    </location>
</feature>
<evidence type="ECO:0000256" key="3">
    <source>
        <dbReference type="ARBA" id="ARBA00023014"/>
    </source>
</evidence>
<keyword evidence="3" id="KW-0411">Iron-sulfur</keyword>
<dbReference type="GO" id="GO:0051537">
    <property type="term" value="F:2 iron, 2 sulfur cluster binding"/>
    <property type="evidence" value="ECO:0007669"/>
    <property type="project" value="UniProtKB-KW"/>
</dbReference>
<dbReference type="OrthoDB" id="9790331at2"/>
<dbReference type="Gene3D" id="2.30.110.10">
    <property type="entry name" value="Electron Transport, Fmn-binding Protein, Chain A"/>
    <property type="match status" value="1"/>
</dbReference>
<dbReference type="PROSITE" id="PS51384">
    <property type="entry name" value="FAD_FR"/>
    <property type="match status" value="1"/>
</dbReference>
<keyword evidence="2" id="KW-0001">2Fe-2S</keyword>
<dbReference type="Gene3D" id="2.40.30.10">
    <property type="entry name" value="Translation factors"/>
    <property type="match status" value="1"/>
</dbReference>
<dbReference type="InterPro" id="IPR001433">
    <property type="entry name" value="OxRdtase_FAD/NAD-bd"/>
</dbReference>
<dbReference type="InterPro" id="IPR050415">
    <property type="entry name" value="MRET"/>
</dbReference>
<evidence type="ECO:0000313" key="7">
    <source>
        <dbReference type="Proteomes" id="UP000199352"/>
    </source>
</evidence>
<dbReference type="PANTHER" id="PTHR47354">
    <property type="entry name" value="NADH OXIDOREDUCTASE HCR"/>
    <property type="match status" value="1"/>
</dbReference>
<dbReference type="Gene3D" id="3.10.20.30">
    <property type="match status" value="1"/>
</dbReference>
<dbReference type="AlphaFoldDB" id="A0A1H9JVL3"/>
<evidence type="ECO:0000256" key="2">
    <source>
        <dbReference type="ARBA" id="ARBA00022714"/>
    </source>
</evidence>